<organism evidence="2">
    <name type="scientific">Phascolarctobacterium faecium</name>
    <dbReference type="NCBI Taxonomy" id="33025"/>
    <lineage>
        <taxon>Bacteria</taxon>
        <taxon>Bacillati</taxon>
        <taxon>Bacillota</taxon>
        <taxon>Negativicutes</taxon>
        <taxon>Acidaminococcales</taxon>
        <taxon>Acidaminococcaceae</taxon>
        <taxon>Phascolarctobacterium</taxon>
    </lineage>
</organism>
<feature type="transmembrane region" description="Helical" evidence="1">
    <location>
        <begin position="27"/>
        <end position="44"/>
    </location>
</feature>
<evidence type="ECO:0000256" key="1">
    <source>
        <dbReference type="SAM" id="Phobius"/>
    </source>
</evidence>
<protein>
    <submittedName>
        <fullName evidence="2">Uncharacterized protein</fullName>
    </submittedName>
</protein>
<dbReference type="RefSeq" id="WP_021717321.1">
    <property type="nucleotide sequence ID" value="NZ_AP019004.1"/>
</dbReference>
<dbReference type="EMBL" id="WNBW01000001">
    <property type="protein sequence ID" value="MTU02861.1"/>
    <property type="molecule type" value="Genomic_DNA"/>
</dbReference>
<comment type="caution">
    <text evidence="2">The sequence shown here is derived from an EMBL/GenBank/DDBJ whole genome shotgun (WGS) entry which is preliminary data.</text>
</comment>
<dbReference type="EMBL" id="WNBM01000001">
    <property type="protein sequence ID" value="MTT74730.1"/>
    <property type="molecule type" value="Genomic_DNA"/>
</dbReference>
<keyword evidence="1" id="KW-0472">Membrane</keyword>
<evidence type="ECO:0000313" key="4">
    <source>
        <dbReference type="EMBL" id="MTU02861.1"/>
    </source>
</evidence>
<dbReference type="Proteomes" id="UP000484547">
    <property type="component" value="Unassembled WGS sequence"/>
</dbReference>
<accession>A0A3G9H063</accession>
<dbReference type="GeneID" id="49408046"/>
<proteinExistence type="predicted"/>
<keyword evidence="1" id="KW-1133">Transmembrane helix</keyword>
<reference evidence="5 6" key="2">
    <citation type="journal article" date="2019" name="Nat. Med.">
        <title>A library of human gut bacterial isolates paired with longitudinal multiomics data enables mechanistic microbiome research.</title>
        <authorList>
            <person name="Poyet M."/>
            <person name="Groussin M."/>
            <person name="Gibbons S.M."/>
            <person name="Avila-Pacheco J."/>
            <person name="Jiang X."/>
            <person name="Kearney S.M."/>
            <person name="Perrotta A.R."/>
            <person name="Berdy B."/>
            <person name="Zhao S."/>
            <person name="Lieberman T.D."/>
            <person name="Swanson P.K."/>
            <person name="Smith M."/>
            <person name="Roesemann S."/>
            <person name="Alexander J.E."/>
            <person name="Rich S.A."/>
            <person name="Livny J."/>
            <person name="Vlamakis H."/>
            <person name="Clish C."/>
            <person name="Bullock K."/>
            <person name="Deik A."/>
            <person name="Scott J."/>
            <person name="Pierce K.A."/>
            <person name="Xavier R.J."/>
            <person name="Alm E.J."/>
        </authorList>
    </citation>
    <scope>NUCLEOTIDE SEQUENCE [LARGE SCALE GENOMIC DNA]</scope>
    <source>
        <strain evidence="3 6">BIOML-A13</strain>
        <strain evidence="4 5">BIOML-A3</strain>
    </source>
</reference>
<sequence length="51" mass="5940">MITSFNREIGIVVLMGYVAFKDLNEDINLLAYIVMGLAVCHMFIKYKRRND</sequence>
<keyword evidence="1" id="KW-0812">Transmembrane</keyword>
<accession>R6I7H6</accession>
<gene>
    <name evidence="2" type="ORF">BN533_00418</name>
    <name evidence="3" type="ORF">GMD11_00405</name>
    <name evidence="4" type="ORF">GMD18_00400</name>
</gene>
<dbReference type="Proteomes" id="UP000443070">
    <property type="component" value="Unassembled WGS sequence"/>
</dbReference>
<evidence type="ECO:0000313" key="2">
    <source>
        <dbReference type="EMBL" id="CDB45290.1"/>
    </source>
</evidence>
<evidence type="ECO:0000313" key="6">
    <source>
        <dbReference type="Proteomes" id="UP000484547"/>
    </source>
</evidence>
<name>A0A3G9H063_9FIRM</name>
<evidence type="ECO:0000313" key="3">
    <source>
        <dbReference type="EMBL" id="MTT74730.1"/>
    </source>
</evidence>
<dbReference type="AlphaFoldDB" id="A0A3G9H063"/>
<dbReference type="EMBL" id="CBDS010000028">
    <property type="protein sequence ID" value="CDB45290.1"/>
    <property type="molecule type" value="Genomic_DNA"/>
</dbReference>
<keyword evidence="5" id="KW-1185">Reference proteome</keyword>
<evidence type="ECO:0000313" key="5">
    <source>
        <dbReference type="Proteomes" id="UP000443070"/>
    </source>
</evidence>
<reference evidence="2" key="1">
    <citation type="submission" date="2012-11" db="EMBL/GenBank/DDBJ databases">
        <title>Dependencies among metagenomic species, viruses, plasmids and units of genetic variation.</title>
        <authorList>
            <person name="Nielsen H.B."/>
            <person name="Almeida M."/>
            <person name="Juncker A.S."/>
            <person name="Rasmussen S."/>
            <person name="Li J."/>
            <person name="Sunagawa S."/>
            <person name="Plichta D."/>
            <person name="Gautier L."/>
            <person name="Le Chatelier E."/>
            <person name="Peletier E."/>
            <person name="Bonde I."/>
            <person name="Nielsen T."/>
            <person name="Manichanh C."/>
            <person name="Arumugam M."/>
            <person name="Batto J."/>
            <person name="Santos M.B.Q.D."/>
            <person name="Blom N."/>
            <person name="Borruel N."/>
            <person name="Burgdorf K.S."/>
            <person name="Boumezbeur F."/>
            <person name="Casellas F."/>
            <person name="Dore J."/>
            <person name="Guarner F."/>
            <person name="Hansen T."/>
            <person name="Hildebrand F."/>
            <person name="Kaas R.S."/>
            <person name="Kennedy S."/>
            <person name="Kristiansen K."/>
            <person name="Kultima J.R."/>
            <person name="Leonard P."/>
            <person name="Levenez F."/>
            <person name="Lund O."/>
            <person name="Moumen B."/>
            <person name="Le Paslier D."/>
            <person name="Pons N."/>
            <person name="Pedersen O."/>
            <person name="Prifti E."/>
            <person name="Qin J."/>
            <person name="Raes J."/>
            <person name="Tap J."/>
            <person name="Tims S."/>
            <person name="Ussery D.W."/>
            <person name="Yamada T."/>
            <person name="MetaHit consortium"/>
            <person name="Renault P."/>
            <person name="Sicheritz-Ponten T."/>
            <person name="Bork P."/>
            <person name="Wang J."/>
            <person name="Brunak S."/>
            <person name="Ehrlich S.D."/>
        </authorList>
    </citation>
    <scope>NUCLEOTIDE SEQUENCE [LARGE SCALE GENOMIC DNA]</scope>
</reference>